<protein>
    <submittedName>
        <fullName evidence="7">Pyruvate-formate lyase-activating enzyme</fullName>
    </submittedName>
</protein>
<dbReference type="EMBL" id="MAYW01000153">
    <property type="protein sequence ID" value="ODS31005.1"/>
    <property type="molecule type" value="Genomic_DNA"/>
</dbReference>
<evidence type="ECO:0000256" key="5">
    <source>
        <dbReference type="ARBA" id="ARBA00023004"/>
    </source>
</evidence>
<dbReference type="PATRIC" id="fig|1872076.5.peg.4630"/>
<dbReference type="SUPFAM" id="SSF102114">
    <property type="entry name" value="Radical SAM enzymes"/>
    <property type="match status" value="1"/>
</dbReference>
<evidence type="ECO:0000256" key="1">
    <source>
        <dbReference type="ARBA" id="ARBA00001966"/>
    </source>
</evidence>
<dbReference type="GO" id="GO:0051539">
    <property type="term" value="F:4 iron, 4 sulfur cluster binding"/>
    <property type="evidence" value="ECO:0007669"/>
    <property type="project" value="UniProtKB-KW"/>
</dbReference>
<dbReference type="InterPro" id="IPR013785">
    <property type="entry name" value="Aldolase_TIM"/>
</dbReference>
<keyword evidence="3" id="KW-0949">S-adenosyl-L-methionine</keyword>
<keyword evidence="5" id="KW-0408">Iron</keyword>
<proteinExistence type="predicted"/>
<evidence type="ECO:0000256" key="4">
    <source>
        <dbReference type="ARBA" id="ARBA00022723"/>
    </source>
</evidence>
<dbReference type="InterPro" id="IPR058240">
    <property type="entry name" value="rSAM_sf"/>
</dbReference>
<dbReference type="PANTHER" id="PTHR30352:SF5">
    <property type="entry name" value="PYRUVATE FORMATE-LYASE 1-ACTIVATING ENZYME"/>
    <property type="match status" value="1"/>
</dbReference>
<dbReference type="InterPro" id="IPR034457">
    <property type="entry name" value="Organic_radical-activating"/>
</dbReference>
<gene>
    <name evidence="7" type="ORF">SCARUB_03883</name>
</gene>
<evidence type="ECO:0000313" key="7">
    <source>
        <dbReference type="EMBL" id="ODS31005.1"/>
    </source>
</evidence>
<organism evidence="7 8">
    <name type="scientific">Candidatus Scalindua rubra</name>
    <dbReference type="NCBI Taxonomy" id="1872076"/>
    <lineage>
        <taxon>Bacteria</taxon>
        <taxon>Pseudomonadati</taxon>
        <taxon>Planctomycetota</taxon>
        <taxon>Candidatus Brocadiia</taxon>
        <taxon>Candidatus Brocadiales</taxon>
        <taxon>Candidatus Scalinduaceae</taxon>
        <taxon>Candidatus Scalindua</taxon>
    </lineage>
</organism>
<keyword evidence="7" id="KW-0670">Pyruvate</keyword>
<evidence type="ECO:0000256" key="2">
    <source>
        <dbReference type="ARBA" id="ARBA00022485"/>
    </source>
</evidence>
<dbReference type="Proteomes" id="UP000094056">
    <property type="component" value="Unassembled WGS sequence"/>
</dbReference>
<dbReference type="PANTHER" id="PTHR30352">
    <property type="entry name" value="PYRUVATE FORMATE-LYASE-ACTIVATING ENZYME"/>
    <property type="match status" value="1"/>
</dbReference>
<keyword evidence="4" id="KW-0479">Metal-binding</keyword>
<reference evidence="7 8" key="1">
    <citation type="submission" date="2016-07" db="EMBL/GenBank/DDBJ databases">
        <title>Draft genome of Scalindua rubra, obtained from a brine-seawater interface in the Red Sea, sheds light on salt adaptation in anammox bacteria.</title>
        <authorList>
            <person name="Speth D.R."/>
            <person name="Lagkouvardos I."/>
            <person name="Wang Y."/>
            <person name="Qian P.-Y."/>
            <person name="Dutilh B.E."/>
            <person name="Jetten M.S."/>
        </authorList>
    </citation>
    <scope>NUCLEOTIDE SEQUENCE [LARGE SCALE GENOMIC DNA]</scope>
    <source>
        <strain evidence="7">BSI-1</strain>
    </source>
</reference>
<keyword evidence="2" id="KW-0004">4Fe-4S</keyword>
<comment type="cofactor">
    <cofactor evidence="1">
        <name>[4Fe-4S] cluster</name>
        <dbReference type="ChEBI" id="CHEBI:49883"/>
    </cofactor>
</comment>
<keyword evidence="6" id="KW-0411">Iron-sulfur</keyword>
<keyword evidence="7" id="KW-0456">Lyase</keyword>
<dbReference type="AlphaFoldDB" id="A0A1E3X5W3"/>
<evidence type="ECO:0000313" key="8">
    <source>
        <dbReference type="Proteomes" id="UP000094056"/>
    </source>
</evidence>
<name>A0A1E3X5W3_9BACT</name>
<dbReference type="Gene3D" id="3.20.20.70">
    <property type="entry name" value="Aldolase class I"/>
    <property type="match status" value="1"/>
</dbReference>
<evidence type="ECO:0000256" key="6">
    <source>
        <dbReference type="ARBA" id="ARBA00023014"/>
    </source>
</evidence>
<comment type="caution">
    <text evidence="7">The sequence shown here is derived from an EMBL/GenBank/DDBJ whole genome shotgun (WGS) entry which is preliminary data.</text>
</comment>
<dbReference type="GO" id="GO:0046872">
    <property type="term" value="F:metal ion binding"/>
    <property type="evidence" value="ECO:0007669"/>
    <property type="project" value="UniProtKB-KW"/>
</dbReference>
<sequence length="175" mass="19998">MDVKGFTEEFYQNLTGSPVLKNVLENGLIAYEAGAHIEIITNVIPNWNDSDEQFDGLSKWIVNNMNIDIPWHLTAYHPDYKLTEPPTPVKTLERGREIGYKNGLRYVYIGNIPGHTQNTICPGCTRTLVDRVGFGVGENHIVKGCCEFCGFEIKSYRGPEIPFRKYTYQYPEYVL</sequence>
<dbReference type="GO" id="GO:0016829">
    <property type="term" value="F:lyase activity"/>
    <property type="evidence" value="ECO:0007669"/>
    <property type="project" value="UniProtKB-KW"/>
</dbReference>
<evidence type="ECO:0000256" key="3">
    <source>
        <dbReference type="ARBA" id="ARBA00022691"/>
    </source>
</evidence>
<accession>A0A1E3X5W3</accession>